<dbReference type="EMBL" id="PDUG01000005">
    <property type="protein sequence ID" value="PIC22381.1"/>
    <property type="molecule type" value="Genomic_DNA"/>
</dbReference>
<accession>A0A2G5T5J7</accession>
<comment type="caution">
    <text evidence="1">The sequence shown here is derived from an EMBL/GenBank/DDBJ whole genome shotgun (WGS) entry which is preliminary data.</text>
</comment>
<gene>
    <name evidence="1" type="primary">Cnig_chr_V.g16462</name>
    <name evidence="1" type="ORF">B9Z55_016462</name>
</gene>
<name>A0A2G5T5J7_9PELO</name>
<organism evidence="1 2">
    <name type="scientific">Caenorhabditis nigoni</name>
    <dbReference type="NCBI Taxonomy" id="1611254"/>
    <lineage>
        <taxon>Eukaryota</taxon>
        <taxon>Metazoa</taxon>
        <taxon>Ecdysozoa</taxon>
        <taxon>Nematoda</taxon>
        <taxon>Chromadorea</taxon>
        <taxon>Rhabditida</taxon>
        <taxon>Rhabditina</taxon>
        <taxon>Rhabditomorpha</taxon>
        <taxon>Rhabditoidea</taxon>
        <taxon>Rhabditidae</taxon>
        <taxon>Peloderinae</taxon>
        <taxon>Caenorhabditis</taxon>
    </lineage>
</organism>
<keyword evidence="2" id="KW-1185">Reference proteome</keyword>
<evidence type="ECO:0000313" key="1">
    <source>
        <dbReference type="EMBL" id="PIC22381.1"/>
    </source>
</evidence>
<proteinExistence type="predicted"/>
<reference evidence="2" key="1">
    <citation type="submission" date="2017-10" db="EMBL/GenBank/DDBJ databases">
        <title>Rapid genome shrinkage in a self-fertile nematode reveals novel sperm competition proteins.</title>
        <authorList>
            <person name="Yin D."/>
            <person name="Schwarz E.M."/>
            <person name="Thomas C.G."/>
            <person name="Felde R.L."/>
            <person name="Korf I.F."/>
            <person name="Cutter A.D."/>
            <person name="Schartner C.M."/>
            <person name="Ralston E.J."/>
            <person name="Meyer B.J."/>
            <person name="Haag E.S."/>
        </authorList>
    </citation>
    <scope>NUCLEOTIDE SEQUENCE [LARGE SCALE GENOMIC DNA]</scope>
    <source>
        <strain evidence="2">JU1422</strain>
    </source>
</reference>
<sequence length="67" mass="8025">MYLSIRVCPENPIPQHFRKQSREFIRLRGILSSCGIQENTNRKRSWFPILKTEFLESKKRRETSLSS</sequence>
<dbReference type="AlphaFoldDB" id="A0A2G5T5J7"/>
<protein>
    <submittedName>
        <fullName evidence="1">Uncharacterized protein</fullName>
    </submittedName>
</protein>
<dbReference type="Proteomes" id="UP000230233">
    <property type="component" value="Chromosome V"/>
</dbReference>
<evidence type="ECO:0000313" key="2">
    <source>
        <dbReference type="Proteomes" id="UP000230233"/>
    </source>
</evidence>